<keyword evidence="1" id="KW-0472">Membrane</keyword>
<keyword evidence="1" id="KW-1133">Transmembrane helix</keyword>
<dbReference type="OrthoDB" id="9451547at2759"/>
<name>A0A0C9V9A3_SPHS4</name>
<feature type="transmembrane region" description="Helical" evidence="1">
    <location>
        <begin position="362"/>
        <end position="384"/>
    </location>
</feature>
<dbReference type="AlphaFoldDB" id="A0A0C9V9A3"/>
<sequence length="472" mass="53713">MLLISFLSFIIYSLANVGASPLPTSSPDAPPLAFDLLPSNSTTTCTPLSSNNQRSLSDIVWSCLATTFAVTWVAVHPNIPSRDEKWWRITLRRLKAMFLALLAPELMLLWAWRQREVSGKDWTMVHGHYLQMGGFVLHIHRPEDLQTQDTFDISPPGPGPNGFSVLHYNTLERLMREGRLDFPSISEPEIKDKSKSDALGKTVASAQIIWFITQVVARRARGLAITEIELTTSALAALNTVMYFLWWDKPFDVQCPSIVRLKSQELPAEMNSSSRNEQLHHYRHRHYHFSSYSTRDRSSVREALYYKKGCLYTLSNIAPTSPFTQTLRELTRGEEKSVPADRVGIFHIEHQDAEEIGSIRRFSITMAVGCIFGGLHLIGWSFNFPSRVEMLAWRISGCVIATMPAWFTPLMVLFHRYENDEIGKVFAAILHLLFFMYITGRLFLAVESLISLRQLPPSAFENVDWLSLIPHV</sequence>
<dbReference type="PANTHER" id="PTHR35043">
    <property type="entry name" value="TRANSCRIPTION FACTOR DOMAIN-CONTAINING PROTEIN"/>
    <property type="match status" value="1"/>
</dbReference>
<feature type="transmembrane region" description="Helical" evidence="1">
    <location>
        <begin position="425"/>
        <end position="444"/>
    </location>
</feature>
<feature type="transmembrane region" description="Helical" evidence="1">
    <location>
        <begin position="391"/>
        <end position="413"/>
    </location>
</feature>
<organism evidence="3 4">
    <name type="scientific">Sphaerobolus stellatus (strain SS14)</name>
    <dbReference type="NCBI Taxonomy" id="990650"/>
    <lineage>
        <taxon>Eukaryota</taxon>
        <taxon>Fungi</taxon>
        <taxon>Dikarya</taxon>
        <taxon>Basidiomycota</taxon>
        <taxon>Agaricomycotina</taxon>
        <taxon>Agaricomycetes</taxon>
        <taxon>Phallomycetidae</taxon>
        <taxon>Geastrales</taxon>
        <taxon>Sphaerobolaceae</taxon>
        <taxon>Sphaerobolus</taxon>
    </lineage>
</organism>
<accession>A0A0C9V9A3</accession>
<evidence type="ECO:0000256" key="1">
    <source>
        <dbReference type="SAM" id="Phobius"/>
    </source>
</evidence>
<keyword evidence="4" id="KW-1185">Reference proteome</keyword>
<reference evidence="3 4" key="1">
    <citation type="submission" date="2014-06" db="EMBL/GenBank/DDBJ databases">
        <title>Evolutionary Origins and Diversification of the Mycorrhizal Mutualists.</title>
        <authorList>
            <consortium name="DOE Joint Genome Institute"/>
            <consortium name="Mycorrhizal Genomics Consortium"/>
            <person name="Kohler A."/>
            <person name="Kuo A."/>
            <person name="Nagy L.G."/>
            <person name="Floudas D."/>
            <person name="Copeland A."/>
            <person name="Barry K.W."/>
            <person name="Cichocki N."/>
            <person name="Veneault-Fourrey C."/>
            <person name="LaButti K."/>
            <person name="Lindquist E.A."/>
            <person name="Lipzen A."/>
            <person name="Lundell T."/>
            <person name="Morin E."/>
            <person name="Murat C."/>
            <person name="Riley R."/>
            <person name="Ohm R."/>
            <person name="Sun H."/>
            <person name="Tunlid A."/>
            <person name="Henrissat B."/>
            <person name="Grigoriev I.V."/>
            <person name="Hibbett D.S."/>
            <person name="Martin F."/>
        </authorList>
    </citation>
    <scope>NUCLEOTIDE SEQUENCE [LARGE SCALE GENOMIC DNA]</scope>
    <source>
        <strain evidence="3 4">SS14</strain>
    </source>
</reference>
<feature type="signal peptide" evidence="2">
    <location>
        <begin position="1"/>
        <end position="19"/>
    </location>
</feature>
<dbReference type="HOGENOM" id="CLU_022883_6_1_1"/>
<dbReference type="PANTHER" id="PTHR35043:SF7">
    <property type="entry name" value="TRANSCRIPTION FACTOR DOMAIN-CONTAINING PROTEIN"/>
    <property type="match status" value="1"/>
</dbReference>
<dbReference type="EMBL" id="KN837207">
    <property type="protein sequence ID" value="KIJ33861.1"/>
    <property type="molecule type" value="Genomic_DNA"/>
</dbReference>
<gene>
    <name evidence="3" type="ORF">M422DRAFT_182800</name>
</gene>
<evidence type="ECO:0000313" key="3">
    <source>
        <dbReference type="EMBL" id="KIJ33861.1"/>
    </source>
</evidence>
<evidence type="ECO:0000256" key="2">
    <source>
        <dbReference type="SAM" id="SignalP"/>
    </source>
</evidence>
<feature type="chain" id="PRO_5002221514" evidence="2">
    <location>
        <begin position="20"/>
        <end position="472"/>
    </location>
</feature>
<evidence type="ECO:0000313" key="4">
    <source>
        <dbReference type="Proteomes" id="UP000054279"/>
    </source>
</evidence>
<dbReference type="Proteomes" id="UP000054279">
    <property type="component" value="Unassembled WGS sequence"/>
</dbReference>
<keyword evidence="1" id="KW-0812">Transmembrane</keyword>
<proteinExistence type="predicted"/>
<keyword evidence="2" id="KW-0732">Signal</keyword>
<protein>
    <submittedName>
        <fullName evidence="3">Uncharacterized protein</fullName>
    </submittedName>
</protein>